<gene>
    <name evidence="1" type="ORF">FNT36_04735</name>
</gene>
<reference evidence="1 2" key="1">
    <citation type="submission" date="2019-07" db="EMBL/GenBank/DDBJ databases">
        <title>Hymenobacter sp. straun FUR1 Genome sequencing and assembly.</title>
        <authorList>
            <person name="Chhetri G."/>
        </authorList>
    </citation>
    <scope>NUCLEOTIDE SEQUENCE [LARGE SCALE GENOMIC DNA]</scope>
    <source>
        <strain evidence="1 2">Fur1</strain>
    </source>
</reference>
<name>A0A558C3P9_9BACT</name>
<dbReference type="EMBL" id="VMRJ01000001">
    <property type="protein sequence ID" value="TVT43398.1"/>
    <property type="molecule type" value="Genomic_DNA"/>
</dbReference>
<evidence type="ECO:0000313" key="1">
    <source>
        <dbReference type="EMBL" id="TVT43398.1"/>
    </source>
</evidence>
<dbReference type="Proteomes" id="UP000317624">
    <property type="component" value="Unassembled WGS sequence"/>
</dbReference>
<sequence length="135" mass="15092">MLSQLKTYWTAVANVVANRPYGPNGAETRPASKHFAPGAKVYIIDYFPGTCSRVVVIGLHRKTKRMIKLILAVDFLENFKSKVCYTPAVIALIEAHFASGDITRLTKEFSESLCATLPIWKAEEVKYKTQERPAS</sequence>
<dbReference type="OrthoDB" id="679907at2"/>
<evidence type="ECO:0000313" key="2">
    <source>
        <dbReference type="Proteomes" id="UP000317624"/>
    </source>
</evidence>
<keyword evidence="2" id="KW-1185">Reference proteome</keyword>
<organism evidence="1 2">
    <name type="scientific">Hymenobacter setariae</name>
    <dbReference type="NCBI Taxonomy" id="2594794"/>
    <lineage>
        <taxon>Bacteria</taxon>
        <taxon>Pseudomonadati</taxon>
        <taxon>Bacteroidota</taxon>
        <taxon>Cytophagia</taxon>
        <taxon>Cytophagales</taxon>
        <taxon>Hymenobacteraceae</taxon>
        <taxon>Hymenobacter</taxon>
    </lineage>
</organism>
<proteinExistence type="predicted"/>
<dbReference type="RefSeq" id="WP_144844854.1">
    <property type="nucleotide sequence ID" value="NZ_VMRJ01000001.1"/>
</dbReference>
<protein>
    <submittedName>
        <fullName evidence="1">Uncharacterized protein</fullName>
    </submittedName>
</protein>
<accession>A0A558C3P9</accession>
<comment type="caution">
    <text evidence="1">The sequence shown here is derived from an EMBL/GenBank/DDBJ whole genome shotgun (WGS) entry which is preliminary data.</text>
</comment>
<dbReference type="AlphaFoldDB" id="A0A558C3P9"/>